<evidence type="ECO:0000256" key="3">
    <source>
        <dbReference type="ARBA" id="ARBA00022679"/>
    </source>
</evidence>
<evidence type="ECO:0000313" key="7">
    <source>
        <dbReference type="EMBL" id="CAA9314736.1"/>
    </source>
</evidence>
<keyword evidence="4" id="KW-0949">S-adenosyl-L-methionine</keyword>
<dbReference type="InterPro" id="IPR050161">
    <property type="entry name" value="Siro_Cobalamin_biosynth"/>
</dbReference>
<dbReference type="Pfam" id="PF00590">
    <property type="entry name" value="TP_methylase"/>
    <property type="match status" value="1"/>
</dbReference>
<proteinExistence type="predicted"/>
<dbReference type="InterPro" id="IPR014776">
    <property type="entry name" value="4pyrrole_Mease_sub2"/>
</dbReference>
<dbReference type="Gene3D" id="3.30.950.10">
    <property type="entry name" value="Methyltransferase, Cobalt-precorrin-4 Transmethylase, Domain 2"/>
    <property type="match status" value="1"/>
</dbReference>
<feature type="domain" description="Tetrapyrrole methylase" evidence="6">
    <location>
        <begin position="141"/>
        <end position="349"/>
    </location>
</feature>
<dbReference type="PANTHER" id="PTHR45790:SF3">
    <property type="entry name" value="S-ADENOSYL-L-METHIONINE-DEPENDENT UROPORPHYRINOGEN III METHYLTRANSFERASE, CHLOROPLASTIC"/>
    <property type="match status" value="1"/>
</dbReference>
<name>A0A6J4KUM8_9ACTN</name>
<keyword evidence="2 7" id="KW-0489">Methyltransferase</keyword>
<dbReference type="AlphaFoldDB" id="A0A6J4KUM8"/>
<dbReference type="GO" id="GO:0016491">
    <property type="term" value="F:oxidoreductase activity"/>
    <property type="evidence" value="ECO:0007669"/>
    <property type="project" value="UniProtKB-KW"/>
</dbReference>
<evidence type="ECO:0000256" key="5">
    <source>
        <dbReference type="ARBA" id="ARBA00023244"/>
    </source>
</evidence>
<evidence type="ECO:0000256" key="4">
    <source>
        <dbReference type="ARBA" id="ARBA00022691"/>
    </source>
</evidence>
<dbReference type="EC" id="2.1.1.107" evidence="1"/>
<evidence type="ECO:0000256" key="2">
    <source>
        <dbReference type="ARBA" id="ARBA00022603"/>
    </source>
</evidence>
<sequence length="374" mass="37585">MLVVGAGPVAARRVRSLVTAGAVVDVVAAEVSGGFPDVPVQFRAFRDADVEGAWLVLACTGTVDADIAAVCERSRTWCVRADDASASSAWVPAVARVADVVVSVTAGRDPRRGVALRDAIGLSLDTGALPLRRVRAGTGSVALVGGGPGDPDLLTVRGRRLLAGADVVVRDRLAPEVVLPDGVEVVDVGKDPAGTSWSQRDIEALLVERALAGASVVRLKGGDVHVFARGIEEVAACVDAGVPVEVVPGISSALAGPSYAGIPVTARGVTQSFAVVSAHLPPGDPGSTVDWDALARLGGTLVLLMAVGRLPAVCAALVAGGRAPSTPVAVVQDATLPTSSTVVTTLADAATDAVGVRAPAVVVVGEVVAHRVVP</sequence>
<dbReference type="GO" id="GO:0019354">
    <property type="term" value="P:siroheme biosynthetic process"/>
    <property type="evidence" value="ECO:0007669"/>
    <property type="project" value="InterPro"/>
</dbReference>
<evidence type="ECO:0000259" key="6">
    <source>
        <dbReference type="Pfam" id="PF00590"/>
    </source>
</evidence>
<dbReference type="EMBL" id="CADCUE010000031">
    <property type="protein sequence ID" value="CAA9314736.1"/>
    <property type="molecule type" value="Genomic_DNA"/>
</dbReference>
<dbReference type="SUPFAM" id="SSF53790">
    <property type="entry name" value="Tetrapyrrole methylase"/>
    <property type="match status" value="1"/>
</dbReference>
<reference evidence="7" key="1">
    <citation type="submission" date="2020-02" db="EMBL/GenBank/DDBJ databases">
        <authorList>
            <person name="Meier V. D."/>
        </authorList>
    </citation>
    <scope>NUCLEOTIDE SEQUENCE</scope>
    <source>
        <strain evidence="7">AVDCRST_MAG16</strain>
    </source>
</reference>
<protein>
    <recommendedName>
        <fullName evidence="1">uroporphyrinogen-III C-methyltransferase</fullName>
        <ecNumber evidence="1">2.1.1.107</ecNumber>
    </recommendedName>
</protein>
<dbReference type="InterPro" id="IPR035996">
    <property type="entry name" value="4pyrrol_Methylase_sf"/>
</dbReference>
<dbReference type="FunFam" id="3.40.1010.10:FF:000001">
    <property type="entry name" value="Siroheme synthase"/>
    <property type="match status" value="1"/>
</dbReference>
<dbReference type="CDD" id="cd11642">
    <property type="entry name" value="SUMT"/>
    <property type="match status" value="1"/>
</dbReference>
<dbReference type="Pfam" id="PF13241">
    <property type="entry name" value="NAD_binding_7"/>
    <property type="match status" value="1"/>
</dbReference>
<dbReference type="InterPro" id="IPR014777">
    <property type="entry name" value="4pyrrole_Mease_sub1"/>
</dbReference>
<dbReference type="Gene3D" id="3.40.50.720">
    <property type="entry name" value="NAD(P)-binding Rossmann-like Domain"/>
    <property type="match status" value="1"/>
</dbReference>
<dbReference type="Gene3D" id="3.40.1010.10">
    <property type="entry name" value="Cobalt-precorrin-4 Transmethylase, Domain 1"/>
    <property type="match status" value="1"/>
</dbReference>
<dbReference type="GO" id="GO:0032259">
    <property type="term" value="P:methylation"/>
    <property type="evidence" value="ECO:0007669"/>
    <property type="project" value="UniProtKB-KW"/>
</dbReference>
<dbReference type="NCBIfam" id="TIGR01469">
    <property type="entry name" value="cobA_cysG_Cterm"/>
    <property type="match status" value="1"/>
</dbReference>
<dbReference type="NCBIfam" id="NF004790">
    <property type="entry name" value="PRK06136.1"/>
    <property type="match status" value="1"/>
</dbReference>
<dbReference type="InterPro" id="IPR036291">
    <property type="entry name" value="NAD(P)-bd_dom_sf"/>
</dbReference>
<dbReference type="PANTHER" id="PTHR45790">
    <property type="entry name" value="SIROHEME SYNTHASE-RELATED"/>
    <property type="match status" value="1"/>
</dbReference>
<evidence type="ECO:0000256" key="1">
    <source>
        <dbReference type="ARBA" id="ARBA00012162"/>
    </source>
</evidence>
<dbReference type="GO" id="GO:0016829">
    <property type="term" value="F:lyase activity"/>
    <property type="evidence" value="ECO:0007669"/>
    <property type="project" value="UniProtKB-KW"/>
</dbReference>
<gene>
    <name evidence="7" type="ORF">AVDCRST_MAG16-541</name>
</gene>
<keyword evidence="3 7" id="KW-0808">Transferase</keyword>
<dbReference type="SUPFAM" id="SSF51735">
    <property type="entry name" value="NAD(P)-binding Rossmann-fold domains"/>
    <property type="match status" value="1"/>
</dbReference>
<keyword evidence="7" id="KW-0560">Oxidoreductase</keyword>
<organism evidence="7">
    <name type="scientific">uncultured Frankineae bacterium</name>
    <dbReference type="NCBI Taxonomy" id="437475"/>
    <lineage>
        <taxon>Bacteria</taxon>
        <taxon>Bacillati</taxon>
        <taxon>Actinomycetota</taxon>
        <taxon>Actinomycetes</taxon>
        <taxon>Frankiales</taxon>
        <taxon>environmental samples</taxon>
    </lineage>
</organism>
<accession>A0A6J4KUM8</accession>
<keyword evidence="7" id="KW-0456">Lyase</keyword>
<dbReference type="InterPro" id="IPR006366">
    <property type="entry name" value="CobA/CysG_C"/>
</dbReference>
<dbReference type="InterPro" id="IPR000878">
    <property type="entry name" value="4pyrrol_Mease"/>
</dbReference>
<keyword evidence="5" id="KW-0627">Porphyrin biosynthesis</keyword>
<dbReference type="GO" id="GO:0004851">
    <property type="term" value="F:uroporphyrin-III C-methyltransferase activity"/>
    <property type="evidence" value="ECO:0007669"/>
    <property type="project" value="UniProtKB-EC"/>
</dbReference>